<evidence type="ECO:0000313" key="1">
    <source>
        <dbReference type="EMBL" id="RXH93056.1"/>
    </source>
</evidence>
<proteinExistence type="predicted"/>
<evidence type="ECO:0000313" key="2">
    <source>
        <dbReference type="Proteomes" id="UP000290289"/>
    </source>
</evidence>
<sequence length="80" mass="8931">MKGCKGDRKKERLADKSTKGVIKLPEHPKAAIIKGMVLCSRCQCECELEILPAGVLIDHELIRRKEEKKVVPSAQGSRFT</sequence>
<reference evidence="1 2" key="1">
    <citation type="submission" date="2018-10" db="EMBL/GenBank/DDBJ databases">
        <title>A high-quality apple genome assembly.</title>
        <authorList>
            <person name="Hu J."/>
        </authorList>
    </citation>
    <scope>NUCLEOTIDE SEQUENCE [LARGE SCALE GENOMIC DNA]</scope>
    <source>
        <strain evidence="2">cv. HFTH1</strain>
        <tissue evidence="1">Young leaf</tissue>
    </source>
</reference>
<keyword evidence="2" id="KW-1185">Reference proteome</keyword>
<dbReference type="EMBL" id="RDQH01000333">
    <property type="protein sequence ID" value="RXH93056.1"/>
    <property type="molecule type" value="Genomic_DNA"/>
</dbReference>
<gene>
    <name evidence="1" type="ORF">DVH24_013632</name>
</gene>
<dbReference type="AlphaFoldDB" id="A0A498JD21"/>
<dbReference type="Proteomes" id="UP000290289">
    <property type="component" value="Chromosome 7"/>
</dbReference>
<name>A0A498JD21_MALDO</name>
<protein>
    <submittedName>
        <fullName evidence="1">Uncharacterized protein</fullName>
    </submittedName>
</protein>
<organism evidence="1 2">
    <name type="scientific">Malus domestica</name>
    <name type="common">Apple</name>
    <name type="synonym">Pyrus malus</name>
    <dbReference type="NCBI Taxonomy" id="3750"/>
    <lineage>
        <taxon>Eukaryota</taxon>
        <taxon>Viridiplantae</taxon>
        <taxon>Streptophyta</taxon>
        <taxon>Embryophyta</taxon>
        <taxon>Tracheophyta</taxon>
        <taxon>Spermatophyta</taxon>
        <taxon>Magnoliopsida</taxon>
        <taxon>eudicotyledons</taxon>
        <taxon>Gunneridae</taxon>
        <taxon>Pentapetalae</taxon>
        <taxon>rosids</taxon>
        <taxon>fabids</taxon>
        <taxon>Rosales</taxon>
        <taxon>Rosaceae</taxon>
        <taxon>Amygdaloideae</taxon>
        <taxon>Maleae</taxon>
        <taxon>Malus</taxon>
    </lineage>
</organism>
<accession>A0A498JD21</accession>
<comment type="caution">
    <text evidence="1">The sequence shown here is derived from an EMBL/GenBank/DDBJ whole genome shotgun (WGS) entry which is preliminary data.</text>
</comment>